<evidence type="ECO:0000256" key="1">
    <source>
        <dbReference type="SAM" id="MobiDB-lite"/>
    </source>
</evidence>
<protein>
    <recommendedName>
        <fullName evidence="4">Sperm-associated antigen 17</fullName>
    </recommendedName>
</protein>
<dbReference type="PANTHER" id="PTHR21963:SF1">
    <property type="entry name" value="SPERM-ASSOCIATED ANTIGEN 17"/>
    <property type="match status" value="1"/>
</dbReference>
<name>A0A9N9N3K4_9NEOP</name>
<feature type="compositionally biased region" description="Pro residues" evidence="1">
    <location>
        <begin position="161"/>
        <end position="171"/>
    </location>
</feature>
<dbReference type="PANTHER" id="PTHR21963">
    <property type="entry name" value="PF6"/>
    <property type="match status" value="1"/>
</dbReference>
<dbReference type="Proteomes" id="UP001153714">
    <property type="component" value="Chromosome 1"/>
</dbReference>
<accession>A0A9N9N3K4</accession>
<dbReference type="GO" id="GO:1904158">
    <property type="term" value="P:axonemal central apparatus assembly"/>
    <property type="evidence" value="ECO:0007669"/>
    <property type="project" value="TreeGrafter"/>
</dbReference>
<feature type="region of interest" description="Disordered" evidence="1">
    <location>
        <begin position="1069"/>
        <end position="1117"/>
    </location>
</feature>
<evidence type="ECO:0000313" key="2">
    <source>
        <dbReference type="EMBL" id="CAG9781885.1"/>
    </source>
</evidence>
<reference evidence="2" key="1">
    <citation type="submission" date="2021-12" db="EMBL/GenBank/DDBJ databases">
        <authorList>
            <person name="King R."/>
        </authorList>
    </citation>
    <scope>NUCLEOTIDE SEQUENCE</scope>
</reference>
<dbReference type="InterPro" id="IPR026173">
    <property type="entry name" value="SPAG17"/>
</dbReference>
<feature type="compositionally biased region" description="Basic and acidic residues" evidence="1">
    <location>
        <begin position="1074"/>
        <end position="1103"/>
    </location>
</feature>
<evidence type="ECO:0008006" key="4">
    <source>
        <dbReference type="Google" id="ProtNLM"/>
    </source>
</evidence>
<dbReference type="GO" id="GO:0003351">
    <property type="term" value="P:epithelial cilium movement involved in extracellular fluid movement"/>
    <property type="evidence" value="ECO:0007669"/>
    <property type="project" value="TreeGrafter"/>
</dbReference>
<proteinExistence type="predicted"/>
<keyword evidence="3" id="KW-1185">Reference proteome</keyword>
<evidence type="ECO:0000313" key="3">
    <source>
        <dbReference type="Proteomes" id="UP001153714"/>
    </source>
</evidence>
<feature type="region of interest" description="Disordered" evidence="1">
    <location>
        <begin position="785"/>
        <end position="843"/>
    </location>
</feature>
<dbReference type="GO" id="GO:1990716">
    <property type="term" value="C:axonemal central apparatus"/>
    <property type="evidence" value="ECO:0007669"/>
    <property type="project" value="TreeGrafter"/>
</dbReference>
<sequence length="1443" mass="165231">MAPKKGKDPTADENYWRTSIEDAVLDEENWKVKVIIIEAAGSDQDRIYINKFETVAAEEKRFVIKNICKTETTFMINQLGGEKKVKDDNLRVFEEGQVYLKDKKDIPPDVLALIIKHLILKMKEEYLFIKRQRLEVREGMRQESATMIDRTEVRGTVSVKPPEPVEPPSPPKGKGKKAEQDTIPQTPEPSDGKKYNTSLRVRGEEWRDKVYVDDFPTDGPNLYVAVTGFIEPNLVACLIKIGIPLTAVVQVRIDCTTTKIPSSLIKTSKRGQSQSDIFGEKSMKFWEDLQKLRIQRESADCFKDTAFIVFSPPYWDNESLSGNSDKIYDELCFLMYDIQDLSRQHSHYLDNMDIMHIPPHKNDEKTISYYIQDIEDLPLECVTIYSLLNSILLTVVKGQSLEENSSTTSLFTGLVLNKSVEEETKLLRAEKHIKNVFTTLCKTDAHKKSYRITYGEEYELHKDPIVINYGDIVKYSTFHLGNINLDNIVWSTLLGMPLNLLWKNYNQAQGELEAKINFHVNVLLSCFDREDVETAELNRLIHILACRKLYNNRSSLKSKHLTSSTIYDFKKIYLKRSILAEPLPQCPSLLKSGSSPSYISMVKSENVSNVSYGDDPETSRIKFLFDCPDLSELVSAAEIASEQPNNHMIDDFEHFEDFTGTSAFQILLEAFNMFNCLDYKYCEVTDSLVLMFYNSHDKDGISKQEWRCHIPTPLSLQDFFDFVLEEHYDWIQNEEKIYEENVIIKSQSSCKEGLNPFAENSCIETTDVGLDLLMEGSLKYQEIIKIEEEESPESTETKDTPKKNTISPTSTETDTKSGKKGKSTGSTPKYLRQSFMAPGTGSDVSVQIPSKPFIGYDLGNRRVEVFGKNSMFYSKDGTRIISKYTLTIPTNLEYIILNVIPGNSTNEFWFHRALGNDVSAYVTDMCESFRITSKDNVLIYVKKQNYTLPIPVMTLSYNDQQKLKDNVNKGIPSEIGAENVHLFENHYYYSLFITWPNGLITESVHLENSSDISHIKQYYIKPLLHLDEEMRFVSLQGEVIIFRPSGIIEVLQPDGSTIKVTKYEKSLVNTEPQQDIHSETSSDKSKKGKGKDKTSEKSKDKPSKTSSKSSKNAVGDDSFEINPEYELVIEEFETIESNGLRQKWKNEVPHPIEKLLVRTATDYNLREVFSRRMDGTNILLNKDGVHVVTFPNNTRIITSFYIEDELIYPEWTDEEKDFFDIIDSDRIETDTFKSKVSFSQKSYIGSNHPHSASFVSSKVEEEQIIEKERSDGYVSVQIIYTIEHANFSTIIVNKANGNISVDSPNGTKVVVDVNNYYNIFLDKSTTAKFDGQTLNIDYEACSECRSVTSSSVKVRTDDMSSVTKMHQNWLKIKDSFGKKVVVNEEGQIFTIDEEYSREAFVSEDGVESEDKRVDHKSETSILSHEQCREMFFAKTIRFFVLRR</sequence>
<dbReference type="OrthoDB" id="10257153at2759"/>
<gene>
    <name evidence="2" type="ORF">DIATSA_LOCUS196</name>
</gene>
<reference evidence="2" key="2">
    <citation type="submission" date="2022-10" db="EMBL/GenBank/DDBJ databases">
        <authorList>
            <consortium name="ENA_rothamsted_submissions"/>
            <consortium name="culmorum"/>
            <person name="King R."/>
        </authorList>
    </citation>
    <scope>NUCLEOTIDE SEQUENCE</scope>
</reference>
<organism evidence="2 3">
    <name type="scientific">Diatraea saccharalis</name>
    <name type="common">sugarcane borer</name>
    <dbReference type="NCBI Taxonomy" id="40085"/>
    <lineage>
        <taxon>Eukaryota</taxon>
        <taxon>Metazoa</taxon>
        <taxon>Ecdysozoa</taxon>
        <taxon>Arthropoda</taxon>
        <taxon>Hexapoda</taxon>
        <taxon>Insecta</taxon>
        <taxon>Pterygota</taxon>
        <taxon>Neoptera</taxon>
        <taxon>Endopterygota</taxon>
        <taxon>Lepidoptera</taxon>
        <taxon>Glossata</taxon>
        <taxon>Ditrysia</taxon>
        <taxon>Pyraloidea</taxon>
        <taxon>Crambidae</taxon>
        <taxon>Crambinae</taxon>
        <taxon>Diatraea</taxon>
    </lineage>
</organism>
<dbReference type="GO" id="GO:0005576">
    <property type="term" value="C:extracellular region"/>
    <property type="evidence" value="ECO:0007669"/>
    <property type="project" value="GOC"/>
</dbReference>
<dbReference type="EMBL" id="OU893332">
    <property type="protein sequence ID" value="CAG9781885.1"/>
    <property type="molecule type" value="Genomic_DNA"/>
</dbReference>
<feature type="region of interest" description="Disordered" evidence="1">
    <location>
        <begin position="145"/>
        <end position="196"/>
    </location>
</feature>